<evidence type="ECO:0000256" key="3">
    <source>
        <dbReference type="ARBA" id="ARBA00040173"/>
    </source>
</evidence>
<dbReference type="NCBIfam" id="TIGR00738">
    <property type="entry name" value="rrf2_super"/>
    <property type="match status" value="1"/>
</dbReference>
<keyword evidence="5" id="KW-1185">Reference proteome</keyword>
<proteinExistence type="predicted"/>
<evidence type="ECO:0000256" key="1">
    <source>
        <dbReference type="ARBA" id="ARBA00023125"/>
    </source>
</evidence>
<dbReference type="PANTHER" id="PTHR33221:SF4">
    <property type="entry name" value="HTH-TYPE TRANSCRIPTIONAL REPRESSOR NSRR"/>
    <property type="match status" value="1"/>
</dbReference>
<accession>A0ABS2SQM5</accession>
<sequence>MRADLEDLMNKYVNLALITIYEARSTMKLTSYTDYSLRVLIFLALQDQSKLIKIHEIANTYSISKNHLAKVVHQLGKAGYLLNTRGRNGGLKLAKAPLEINIGTVVRETEDDFYMVECFDPARNTCVITPACSLKHILADATNAYLDVLDRYTLHDVVQNPAPLLELLEQSRV</sequence>
<evidence type="ECO:0000313" key="4">
    <source>
        <dbReference type="EMBL" id="MBM7837803.1"/>
    </source>
</evidence>
<reference evidence="4" key="1">
    <citation type="submission" date="2021-01" db="EMBL/GenBank/DDBJ databases">
        <title>Genomic Encyclopedia of Type Strains, Phase IV (KMG-IV): sequencing the most valuable type-strain genomes for metagenomic binning, comparative biology and taxonomic classification.</title>
        <authorList>
            <person name="Goeker M."/>
        </authorList>
    </citation>
    <scope>NUCLEOTIDE SEQUENCE</scope>
    <source>
        <strain evidence="4">DSM 21943</strain>
    </source>
</reference>
<dbReference type="InterPro" id="IPR000944">
    <property type="entry name" value="Tscrpt_reg_Rrf2"/>
</dbReference>
<dbReference type="SUPFAM" id="SSF46785">
    <property type="entry name" value="Winged helix' DNA-binding domain"/>
    <property type="match status" value="1"/>
</dbReference>
<dbReference type="PANTHER" id="PTHR33221">
    <property type="entry name" value="WINGED HELIX-TURN-HELIX TRANSCRIPTIONAL REGULATOR, RRF2 FAMILY"/>
    <property type="match status" value="1"/>
</dbReference>
<dbReference type="PROSITE" id="PS51197">
    <property type="entry name" value="HTH_RRF2_2"/>
    <property type="match status" value="1"/>
</dbReference>
<dbReference type="Proteomes" id="UP001179280">
    <property type="component" value="Unassembled WGS sequence"/>
</dbReference>
<organism evidence="4 5">
    <name type="scientific">Shouchella xiaoxiensis</name>
    <dbReference type="NCBI Taxonomy" id="766895"/>
    <lineage>
        <taxon>Bacteria</taxon>
        <taxon>Bacillati</taxon>
        <taxon>Bacillota</taxon>
        <taxon>Bacilli</taxon>
        <taxon>Bacillales</taxon>
        <taxon>Bacillaceae</taxon>
        <taxon>Shouchella</taxon>
    </lineage>
</organism>
<keyword evidence="1" id="KW-0238">DNA-binding</keyword>
<evidence type="ECO:0000256" key="2">
    <source>
        <dbReference type="ARBA" id="ARBA00034078"/>
    </source>
</evidence>
<dbReference type="InterPro" id="IPR036388">
    <property type="entry name" value="WH-like_DNA-bd_sf"/>
</dbReference>
<comment type="caution">
    <text evidence="4">The sequence shown here is derived from an EMBL/GenBank/DDBJ whole genome shotgun (WGS) entry which is preliminary data.</text>
</comment>
<dbReference type="InterPro" id="IPR036390">
    <property type="entry name" value="WH_DNA-bd_sf"/>
</dbReference>
<evidence type="ECO:0000313" key="5">
    <source>
        <dbReference type="Proteomes" id="UP001179280"/>
    </source>
</evidence>
<dbReference type="Pfam" id="PF02082">
    <property type="entry name" value="Rrf2"/>
    <property type="match status" value="1"/>
</dbReference>
<dbReference type="Gene3D" id="1.10.10.10">
    <property type="entry name" value="Winged helix-like DNA-binding domain superfamily/Winged helix DNA-binding domain"/>
    <property type="match status" value="1"/>
</dbReference>
<dbReference type="EMBL" id="JAFBCV010000002">
    <property type="protein sequence ID" value="MBM7837803.1"/>
    <property type="molecule type" value="Genomic_DNA"/>
</dbReference>
<name>A0ABS2SQM5_9BACI</name>
<protein>
    <recommendedName>
        <fullName evidence="3">HTH-type transcriptional regulator NsrR</fullName>
    </recommendedName>
</protein>
<gene>
    <name evidence="4" type="ORF">JOC54_001034</name>
</gene>
<comment type="cofactor">
    <cofactor evidence="2">
        <name>[2Fe-2S] cluster</name>
        <dbReference type="ChEBI" id="CHEBI:190135"/>
    </cofactor>
</comment>